<dbReference type="AlphaFoldDB" id="A0A9D3N3R5"/>
<dbReference type="Pfam" id="PF07686">
    <property type="entry name" value="V-set"/>
    <property type="match status" value="1"/>
</dbReference>
<dbReference type="EMBL" id="JAHKSW010000027">
    <property type="protein sequence ID" value="KAG7315436.1"/>
    <property type="molecule type" value="Genomic_DNA"/>
</dbReference>
<keyword evidence="2" id="KW-0472">Membrane</keyword>
<reference evidence="6 7" key="1">
    <citation type="submission" date="2021-06" db="EMBL/GenBank/DDBJ databases">
        <title>Chromosome-level genome assembly of the red-tail catfish (Hemibagrus wyckioides).</title>
        <authorList>
            <person name="Shao F."/>
        </authorList>
    </citation>
    <scope>NUCLEOTIDE SEQUENCE [LARGE SCALE GENOMIC DNA]</scope>
    <source>
        <strain evidence="6">EC202008001</strain>
        <tissue evidence="6">Blood</tissue>
    </source>
</reference>
<dbReference type="InterPro" id="IPR013783">
    <property type="entry name" value="Ig-like_fold"/>
</dbReference>
<sequence length="343" mass="38413">MFVIVDRSFLSFFTFLVLINKVSMQSVWVINGTRGRTAILPCSTNKLNVNVYWRYNDSTTVCDIISSKLDFDEQYPAYSGRVDSFPDEIPKGNFSIKLHRLRMSDAGIYTCNIPNTATQGPVYLRVTEIRSGALVRTSDTVLLFLLGCTLLNNRESDIKQQKNQTLDKDDEDDKVELWRNIVIVSGPAAGLVMLSVTDNRESGIKQQKNQTLDKDDEVDKDELWRNIVIVSGTAAGLVMLSVTDNRESDIKQQKNQTLDKDDKVDKDELSRNILILSGTAAGLVMLSVTVLITSQCGRSNSPKFHLQPPNCAEEQLSGPQKSFTQVQNDVFTVVEFTQFPPEA</sequence>
<feature type="chain" id="PRO_5039631361" description="Ig-like domain-containing protein" evidence="4">
    <location>
        <begin position="25"/>
        <end position="343"/>
    </location>
</feature>
<keyword evidence="3" id="KW-0393">Immunoglobulin domain</keyword>
<evidence type="ECO:0000256" key="3">
    <source>
        <dbReference type="ARBA" id="ARBA00023319"/>
    </source>
</evidence>
<dbReference type="SMART" id="SM00409">
    <property type="entry name" value="IG"/>
    <property type="match status" value="1"/>
</dbReference>
<dbReference type="PANTHER" id="PTHR24100">
    <property type="entry name" value="BUTYROPHILIN"/>
    <property type="match status" value="1"/>
</dbReference>
<dbReference type="Gene3D" id="2.60.40.10">
    <property type="entry name" value="Immunoglobulins"/>
    <property type="match status" value="1"/>
</dbReference>
<dbReference type="InterPro" id="IPR003599">
    <property type="entry name" value="Ig_sub"/>
</dbReference>
<dbReference type="GO" id="GO:0001817">
    <property type="term" value="P:regulation of cytokine production"/>
    <property type="evidence" value="ECO:0007669"/>
    <property type="project" value="TreeGrafter"/>
</dbReference>
<dbReference type="Proteomes" id="UP000824219">
    <property type="component" value="Linkage Group LG27"/>
</dbReference>
<evidence type="ECO:0000313" key="6">
    <source>
        <dbReference type="EMBL" id="KAG7315436.1"/>
    </source>
</evidence>
<organism evidence="6 7">
    <name type="scientific">Hemibagrus wyckioides</name>
    <dbReference type="NCBI Taxonomy" id="337641"/>
    <lineage>
        <taxon>Eukaryota</taxon>
        <taxon>Metazoa</taxon>
        <taxon>Chordata</taxon>
        <taxon>Craniata</taxon>
        <taxon>Vertebrata</taxon>
        <taxon>Euteleostomi</taxon>
        <taxon>Actinopterygii</taxon>
        <taxon>Neopterygii</taxon>
        <taxon>Teleostei</taxon>
        <taxon>Ostariophysi</taxon>
        <taxon>Siluriformes</taxon>
        <taxon>Bagridae</taxon>
        <taxon>Hemibagrus</taxon>
    </lineage>
</organism>
<evidence type="ECO:0000256" key="4">
    <source>
        <dbReference type="SAM" id="SignalP"/>
    </source>
</evidence>
<dbReference type="PROSITE" id="PS50835">
    <property type="entry name" value="IG_LIKE"/>
    <property type="match status" value="1"/>
</dbReference>
<keyword evidence="4" id="KW-0732">Signal</keyword>
<evidence type="ECO:0000259" key="5">
    <source>
        <dbReference type="PROSITE" id="PS50835"/>
    </source>
</evidence>
<name>A0A9D3N3R5_9TELE</name>
<dbReference type="SUPFAM" id="SSF48726">
    <property type="entry name" value="Immunoglobulin"/>
    <property type="match status" value="1"/>
</dbReference>
<dbReference type="GO" id="GO:0005102">
    <property type="term" value="F:signaling receptor binding"/>
    <property type="evidence" value="ECO:0007669"/>
    <property type="project" value="TreeGrafter"/>
</dbReference>
<dbReference type="InterPro" id="IPR003598">
    <property type="entry name" value="Ig_sub2"/>
</dbReference>
<feature type="signal peptide" evidence="4">
    <location>
        <begin position="1"/>
        <end position="24"/>
    </location>
</feature>
<keyword evidence="7" id="KW-1185">Reference proteome</keyword>
<comment type="subcellular location">
    <subcellularLocation>
        <location evidence="1">Membrane</location>
    </subcellularLocation>
</comment>
<dbReference type="SMART" id="SM00408">
    <property type="entry name" value="IGc2"/>
    <property type="match status" value="1"/>
</dbReference>
<dbReference type="InterPro" id="IPR050504">
    <property type="entry name" value="IgSF_BTN/MOG"/>
</dbReference>
<dbReference type="InterPro" id="IPR007110">
    <property type="entry name" value="Ig-like_dom"/>
</dbReference>
<dbReference type="GO" id="GO:0009897">
    <property type="term" value="C:external side of plasma membrane"/>
    <property type="evidence" value="ECO:0007669"/>
    <property type="project" value="TreeGrafter"/>
</dbReference>
<dbReference type="InterPro" id="IPR036179">
    <property type="entry name" value="Ig-like_dom_sf"/>
</dbReference>
<protein>
    <recommendedName>
        <fullName evidence="5">Ig-like domain-containing protein</fullName>
    </recommendedName>
</protein>
<proteinExistence type="predicted"/>
<feature type="domain" description="Ig-like" evidence="5">
    <location>
        <begin position="35"/>
        <end position="127"/>
    </location>
</feature>
<accession>A0A9D3N3R5</accession>
<dbReference type="GO" id="GO:0050852">
    <property type="term" value="P:T cell receptor signaling pathway"/>
    <property type="evidence" value="ECO:0007669"/>
    <property type="project" value="TreeGrafter"/>
</dbReference>
<dbReference type="OrthoDB" id="9898017at2759"/>
<evidence type="ECO:0000256" key="2">
    <source>
        <dbReference type="ARBA" id="ARBA00023136"/>
    </source>
</evidence>
<evidence type="ECO:0000313" key="7">
    <source>
        <dbReference type="Proteomes" id="UP000824219"/>
    </source>
</evidence>
<dbReference type="InterPro" id="IPR013106">
    <property type="entry name" value="Ig_V-set"/>
</dbReference>
<evidence type="ECO:0000256" key="1">
    <source>
        <dbReference type="ARBA" id="ARBA00004370"/>
    </source>
</evidence>
<gene>
    <name evidence="6" type="ORF">KOW79_021524</name>
</gene>
<comment type="caution">
    <text evidence="6">The sequence shown here is derived from an EMBL/GenBank/DDBJ whole genome shotgun (WGS) entry which is preliminary data.</text>
</comment>